<organism evidence="1 2">
    <name type="scientific">Genlisea aurea</name>
    <dbReference type="NCBI Taxonomy" id="192259"/>
    <lineage>
        <taxon>Eukaryota</taxon>
        <taxon>Viridiplantae</taxon>
        <taxon>Streptophyta</taxon>
        <taxon>Embryophyta</taxon>
        <taxon>Tracheophyta</taxon>
        <taxon>Spermatophyta</taxon>
        <taxon>Magnoliopsida</taxon>
        <taxon>eudicotyledons</taxon>
        <taxon>Gunneridae</taxon>
        <taxon>Pentapetalae</taxon>
        <taxon>asterids</taxon>
        <taxon>lamiids</taxon>
        <taxon>Lamiales</taxon>
        <taxon>Lentibulariaceae</taxon>
        <taxon>Genlisea</taxon>
    </lineage>
</organism>
<accession>S8BR37</accession>
<reference evidence="1 2" key="1">
    <citation type="journal article" date="2013" name="BMC Genomics">
        <title>The miniature genome of a carnivorous plant Genlisea aurea contains a low number of genes and short non-coding sequences.</title>
        <authorList>
            <person name="Leushkin E.V."/>
            <person name="Sutormin R.A."/>
            <person name="Nabieva E.R."/>
            <person name="Penin A.A."/>
            <person name="Kondrashov A.S."/>
            <person name="Logacheva M.D."/>
        </authorList>
    </citation>
    <scope>NUCLEOTIDE SEQUENCE [LARGE SCALE GENOMIC DNA]</scope>
</reference>
<sequence length="53" mass="5827">MSSQALAGKHLHSNQRHVHDVADLQILRGHCFDATISIDSSNGCTFPEFLYAS</sequence>
<keyword evidence="2" id="KW-1185">Reference proteome</keyword>
<dbReference type="EMBL" id="AUSU01010683">
    <property type="protein sequence ID" value="EPS57095.1"/>
    <property type="molecule type" value="Genomic_DNA"/>
</dbReference>
<proteinExistence type="predicted"/>
<dbReference type="Proteomes" id="UP000015453">
    <property type="component" value="Unassembled WGS sequence"/>
</dbReference>
<gene>
    <name evidence="1" type="ORF">M569_17730</name>
</gene>
<name>S8BR37_9LAMI</name>
<protein>
    <submittedName>
        <fullName evidence="1">Uncharacterized protein</fullName>
    </submittedName>
</protein>
<evidence type="ECO:0000313" key="1">
    <source>
        <dbReference type="EMBL" id="EPS57095.1"/>
    </source>
</evidence>
<dbReference type="AlphaFoldDB" id="S8BR37"/>
<comment type="caution">
    <text evidence="1">The sequence shown here is derived from an EMBL/GenBank/DDBJ whole genome shotgun (WGS) entry which is preliminary data.</text>
</comment>
<evidence type="ECO:0000313" key="2">
    <source>
        <dbReference type="Proteomes" id="UP000015453"/>
    </source>
</evidence>